<evidence type="ECO:0000256" key="2">
    <source>
        <dbReference type="ARBA" id="ARBA00010157"/>
    </source>
</evidence>
<dbReference type="InterPro" id="IPR050545">
    <property type="entry name" value="Mycobact_MmpL"/>
</dbReference>
<evidence type="ECO:0000256" key="4">
    <source>
        <dbReference type="ARBA" id="ARBA00022692"/>
    </source>
</evidence>
<evidence type="ECO:0000313" key="10">
    <source>
        <dbReference type="EMBL" id="TXK10007.1"/>
    </source>
</evidence>
<feature type="transmembrane region" description="Helical" evidence="8">
    <location>
        <begin position="198"/>
        <end position="221"/>
    </location>
</feature>
<feature type="transmembrane region" description="Helical" evidence="8">
    <location>
        <begin position="666"/>
        <end position="691"/>
    </location>
</feature>
<keyword evidence="6 8" id="KW-0472">Membrane</keyword>
<feature type="transmembrane region" description="Helical" evidence="8">
    <location>
        <begin position="516"/>
        <end position="534"/>
    </location>
</feature>
<feature type="transmembrane region" description="Helical" evidence="8">
    <location>
        <begin position="277"/>
        <end position="296"/>
    </location>
</feature>
<reference evidence="10 11" key="1">
    <citation type="submission" date="2019-08" db="EMBL/GenBank/DDBJ databases">
        <authorList>
            <person name="Dong K."/>
        </authorList>
    </citation>
    <scope>NUCLEOTIDE SEQUENCE [LARGE SCALE GENOMIC DNA]</scope>
    <source>
        <strain evidence="10 11">JCM14558</strain>
    </source>
</reference>
<dbReference type="PROSITE" id="PS50156">
    <property type="entry name" value="SSD"/>
    <property type="match status" value="1"/>
</dbReference>
<keyword evidence="3" id="KW-1003">Cell membrane</keyword>
<comment type="subcellular location">
    <subcellularLocation>
        <location evidence="1">Cell membrane</location>
        <topology evidence="1">Multi-pass membrane protein</topology>
    </subcellularLocation>
</comment>
<evidence type="ECO:0000256" key="5">
    <source>
        <dbReference type="ARBA" id="ARBA00022989"/>
    </source>
</evidence>
<dbReference type="Gene3D" id="1.20.1640.10">
    <property type="entry name" value="Multidrug efflux transporter AcrB transmembrane domain"/>
    <property type="match status" value="2"/>
</dbReference>
<feature type="transmembrane region" description="Helical" evidence="8">
    <location>
        <begin position="546"/>
        <end position="566"/>
    </location>
</feature>
<sequence length="734" mass="76364">MLATLGRATVRRRFLFLGAWALLIVVGAVFAGDVFDRMTSVDDAPAGAESLLAQERLDQLDPEGELVTAVIAGEDFFSPALRESATAVVTGIRGIPGVVDVSDAYTSGGAIGDDGRSSLVVVELDRALIGDDALAVAADVAERLHTIAAPEVLVGGQLLAEQAFVDRALTDAAIGEGIAIVVLLVVLVVVLGGFRVGVLPIVVALASIVVTLLALGAVVAVMPVNEFAVNIVTILGLGLAVDYSLLVIMRFREERQNDPDAALDTLMSRTVASAGRAVLVSGLAVFIALVGVLLLGDPLLSGMALGGAIVVVLSTAAGLTLLPPALAVVHRRLPAKGVRTWARPWSRRDADGSRGWLARSAGLAQRRPVGVAIGAVAVLIALAAPLSSLALDSSDIRSLPPAAEERRAYEATTTGFTGFGVEPVTAVVDGSVDDPAVVALLERLATSPDVADADLVADLPPGITAADLTPVGDSATSAAAQRLVREVRAVDSDLTVQVTGPAAALVDTQEHLLQRIPLAVGIVAVASFALLFALTRSVVVPVKALLLSILTMTATLGVLVMIFQWGWGSALLGFEPLGTLDVTTPLFIGLLAFGLTMDYEVFLLARIRERWIARAPDVDPREANAEAVRYGIMQTGPVVTTAALAICIVFLGFAVGELVAMKEIGIGMLVAVLLDVTLIRGLLLPAAMTLLGRWNWWPSLPPTSKAQNTRSTRDARPGVLDSQGERMRRGSSTA</sequence>
<dbReference type="Pfam" id="PF03176">
    <property type="entry name" value="MMPL"/>
    <property type="match status" value="2"/>
</dbReference>
<dbReference type="PANTHER" id="PTHR33406">
    <property type="entry name" value="MEMBRANE PROTEIN MJ1562-RELATED"/>
    <property type="match status" value="1"/>
</dbReference>
<keyword evidence="11" id="KW-1185">Reference proteome</keyword>
<dbReference type="OrthoDB" id="7051771at2"/>
<dbReference type="SUPFAM" id="SSF82866">
    <property type="entry name" value="Multidrug efflux transporter AcrB transmembrane domain"/>
    <property type="match status" value="2"/>
</dbReference>
<organism evidence="10 11">
    <name type="scientific">Microbacterium hatanonis</name>
    <dbReference type="NCBI Taxonomy" id="404366"/>
    <lineage>
        <taxon>Bacteria</taxon>
        <taxon>Bacillati</taxon>
        <taxon>Actinomycetota</taxon>
        <taxon>Actinomycetes</taxon>
        <taxon>Micrococcales</taxon>
        <taxon>Microbacteriaceae</taxon>
        <taxon>Microbacterium</taxon>
    </lineage>
</organism>
<feature type="region of interest" description="Disordered" evidence="7">
    <location>
        <begin position="702"/>
        <end position="734"/>
    </location>
</feature>
<evidence type="ECO:0000259" key="9">
    <source>
        <dbReference type="PROSITE" id="PS50156"/>
    </source>
</evidence>
<feature type="transmembrane region" description="Helical" evidence="8">
    <location>
        <begin position="369"/>
        <end position="391"/>
    </location>
</feature>
<dbReference type="InterPro" id="IPR004869">
    <property type="entry name" value="MMPL_dom"/>
</dbReference>
<feature type="domain" description="SSD" evidence="9">
    <location>
        <begin position="197"/>
        <end position="328"/>
    </location>
</feature>
<evidence type="ECO:0000256" key="8">
    <source>
        <dbReference type="SAM" id="Phobius"/>
    </source>
</evidence>
<evidence type="ECO:0000256" key="6">
    <source>
        <dbReference type="ARBA" id="ARBA00023136"/>
    </source>
</evidence>
<dbReference type="AlphaFoldDB" id="A0A5C8HVM7"/>
<evidence type="ECO:0000256" key="1">
    <source>
        <dbReference type="ARBA" id="ARBA00004651"/>
    </source>
</evidence>
<dbReference type="InterPro" id="IPR000731">
    <property type="entry name" value="SSD"/>
</dbReference>
<dbReference type="Proteomes" id="UP000321034">
    <property type="component" value="Unassembled WGS sequence"/>
</dbReference>
<dbReference type="GO" id="GO:0005886">
    <property type="term" value="C:plasma membrane"/>
    <property type="evidence" value="ECO:0007669"/>
    <property type="project" value="UniProtKB-SubCell"/>
</dbReference>
<keyword evidence="5 8" id="KW-1133">Transmembrane helix</keyword>
<comment type="caution">
    <text evidence="10">The sequence shown here is derived from an EMBL/GenBank/DDBJ whole genome shotgun (WGS) entry which is preliminary data.</text>
</comment>
<accession>A0A5C8HVM7</accession>
<dbReference type="EMBL" id="VRSV01000002">
    <property type="protein sequence ID" value="TXK10007.1"/>
    <property type="molecule type" value="Genomic_DNA"/>
</dbReference>
<feature type="transmembrane region" description="Helical" evidence="8">
    <location>
        <begin position="586"/>
        <end position="605"/>
    </location>
</feature>
<feature type="transmembrane region" description="Helical" evidence="8">
    <location>
        <begin position="302"/>
        <end position="329"/>
    </location>
</feature>
<feature type="transmembrane region" description="Helical" evidence="8">
    <location>
        <begin position="227"/>
        <end position="248"/>
    </location>
</feature>
<feature type="transmembrane region" description="Helical" evidence="8">
    <location>
        <begin position="172"/>
        <end position="191"/>
    </location>
</feature>
<feature type="transmembrane region" description="Helical" evidence="8">
    <location>
        <begin position="638"/>
        <end position="660"/>
    </location>
</feature>
<keyword evidence="4 8" id="KW-0812">Transmembrane</keyword>
<dbReference type="PANTHER" id="PTHR33406:SF11">
    <property type="entry name" value="MEMBRANE PROTEIN SCO6666-RELATED"/>
    <property type="match status" value="1"/>
</dbReference>
<name>A0A5C8HVM7_9MICO</name>
<evidence type="ECO:0000256" key="3">
    <source>
        <dbReference type="ARBA" id="ARBA00022475"/>
    </source>
</evidence>
<comment type="similarity">
    <text evidence="2">Belongs to the resistance-nodulation-cell division (RND) (TC 2.A.6) family. MmpL subfamily.</text>
</comment>
<evidence type="ECO:0000313" key="11">
    <source>
        <dbReference type="Proteomes" id="UP000321034"/>
    </source>
</evidence>
<evidence type="ECO:0000256" key="7">
    <source>
        <dbReference type="SAM" id="MobiDB-lite"/>
    </source>
</evidence>
<dbReference type="RefSeq" id="WP_147895205.1">
    <property type="nucleotide sequence ID" value="NZ_BAAANR010000001.1"/>
</dbReference>
<gene>
    <name evidence="10" type="ORF">FVP77_14135</name>
</gene>
<proteinExistence type="inferred from homology"/>
<protein>
    <submittedName>
        <fullName evidence="10">MMPL family transporter</fullName>
    </submittedName>
</protein>